<evidence type="ECO:0000256" key="6">
    <source>
        <dbReference type="ARBA" id="ARBA00023163"/>
    </source>
</evidence>
<dbReference type="InterPro" id="IPR051061">
    <property type="entry name" value="Zinc_finger_trans_reg"/>
</dbReference>
<dbReference type="EMBL" id="FN668661">
    <property type="protein sequence ID" value="CBK23769.2"/>
    <property type="molecule type" value="Genomic_DNA"/>
</dbReference>
<comment type="subcellular location">
    <subcellularLocation>
        <location evidence="1">Nucleus</location>
    </subcellularLocation>
</comment>
<name>D8M660_BLAHO</name>
<dbReference type="InterPro" id="IPR036236">
    <property type="entry name" value="Znf_C2H2_sf"/>
</dbReference>
<evidence type="ECO:0000256" key="7">
    <source>
        <dbReference type="ARBA" id="ARBA00023242"/>
    </source>
</evidence>
<dbReference type="GO" id="GO:0005634">
    <property type="term" value="C:nucleus"/>
    <property type="evidence" value="ECO:0007669"/>
    <property type="project" value="UniProtKB-SubCell"/>
</dbReference>
<evidence type="ECO:0000313" key="11">
    <source>
        <dbReference type="Proteomes" id="UP000008312"/>
    </source>
</evidence>
<dbReference type="AlphaFoldDB" id="D8M660"/>
<dbReference type="SUPFAM" id="SSF57667">
    <property type="entry name" value="beta-beta-alpha zinc fingers"/>
    <property type="match status" value="2"/>
</dbReference>
<evidence type="ECO:0000256" key="8">
    <source>
        <dbReference type="PROSITE-ProRule" id="PRU00042"/>
    </source>
</evidence>
<dbReference type="OrthoDB" id="654211at2759"/>
<keyword evidence="6" id="KW-0804">Transcription</keyword>
<dbReference type="PANTHER" id="PTHR46179">
    <property type="entry name" value="ZINC FINGER PROTEIN"/>
    <property type="match status" value="1"/>
</dbReference>
<keyword evidence="4" id="KW-0862">Zinc</keyword>
<dbReference type="GO" id="GO:0006357">
    <property type="term" value="P:regulation of transcription by RNA polymerase II"/>
    <property type="evidence" value="ECO:0007669"/>
    <property type="project" value="TreeGrafter"/>
</dbReference>
<gene>
    <name evidence="10" type="ORF">GSBLH_T00006676001</name>
</gene>
<dbReference type="PROSITE" id="PS50157">
    <property type="entry name" value="ZINC_FINGER_C2H2_2"/>
    <property type="match status" value="2"/>
</dbReference>
<dbReference type="Proteomes" id="UP000008312">
    <property type="component" value="Unassembled WGS sequence"/>
</dbReference>
<dbReference type="RefSeq" id="XP_012897817.1">
    <property type="nucleotide sequence ID" value="XM_013042363.1"/>
</dbReference>
<sequence>MCMGTENASPDLIDSCFEEKIVYYCQFPGCGKEFKSLRNLREHVKTHELNRKKVFVCEFAGCGKSFLTMSGLRKHRSQHNPQNQSYVCDLCADKKTFKTKEVIVCWWELMVGLYASLQKQTHAAAIDSVYGAGLRSIVCEARRFEVALNSMS</sequence>
<feature type="domain" description="C2H2-type" evidence="9">
    <location>
        <begin position="55"/>
        <end position="84"/>
    </location>
</feature>
<evidence type="ECO:0000256" key="1">
    <source>
        <dbReference type="ARBA" id="ARBA00004123"/>
    </source>
</evidence>
<dbReference type="GO" id="GO:0008270">
    <property type="term" value="F:zinc ion binding"/>
    <property type="evidence" value="ECO:0007669"/>
    <property type="project" value="UniProtKB-KW"/>
</dbReference>
<dbReference type="SMART" id="SM00355">
    <property type="entry name" value="ZnF_C2H2"/>
    <property type="match status" value="2"/>
</dbReference>
<dbReference type="PROSITE" id="PS00028">
    <property type="entry name" value="ZINC_FINGER_C2H2_1"/>
    <property type="match status" value="2"/>
</dbReference>
<dbReference type="Gene3D" id="3.30.160.60">
    <property type="entry name" value="Classic Zinc Finger"/>
    <property type="match status" value="2"/>
</dbReference>
<dbReference type="InterPro" id="IPR013087">
    <property type="entry name" value="Znf_C2H2_type"/>
</dbReference>
<evidence type="ECO:0000256" key="3">
    <source>
        <dbReference type="ARBA" id="ARBA00022771"/>
    </source>
</evidence>
<proteinExistence type="predicted"/>
<keyword evidence="5" id="KW-0805">Transcription regulation</keyword>
<dbReference type="PANTHER" id="PTHR46179:SF13">
    <property type="entry name" value="C2H2-TYPE DOMAIN-CONTAINING PROTEIN"/>
    <property type="match status" value="1"/>
</dbReference>
<dbReference type="Pfam" id="PF00096">
    <property type="entry name" value="zf-C2H2"/>
    <property type="match status" value="2"/>
</dbReference>
<keyword evidence="11" id="KW-1185">Reference proteome</keyword>
<evidence type="ECO:0000256" key="4">
    <source>
        <dbReference type="ARBA" id="ARBA00022833"/>
    </source>
</evidence>
<evidence type="ECO:0000256" key="5">
    <source>
        <dbReference type="ARBA" id="ARBA00023015"/>
    </source>
</evidence>
<keyword evidence="2" id="KW-0479">Metal-binding</keyword>
<dbReference type="InParanoid" id="D8M660"/>
<reference evidence="10" key="1">
    <citation type="submission" date="2010-02" db="EMBL/GenBank/DDBJ databases">
        <title>Sequencing and annotation of the Blastocystis hominis genome.</title>
        <authorList>
            <person name="Wincker P."/>
        </authorList>
    </citation>
    <scope>NUCLEOTIDE SEQUENCE</scope>
    <source>
        <strain evidence="10">Singapore isolate B</strain>
    </source>
</reference>
<accession>D8M660</accession>
<keyword evidence="3 8" id="KW-0863">Zinc-finger</keyword>
<evidence type="ECO:0000256" key="2">
    <source>
        <dbReference type="ARBA" id="ARBA00022723"/>
    </source>
</evidence>
<evidence type="ECO:0000313" key="10">
    <source>
        <dbReference type="EMBL" id="CBK23769.2"/>
    </source>
</evidence>
<protein>
    <recommendedName>
        <fullName evidence="9">C2H2-type domain-containing protein</fullName>
    </recommendedName>
</protein>
<evidence type="ECO:0000259" key="9">
    <source>
        <dbReference type="PROSITE" id="PS50157"/>
    </source>
</evidence>
<keyword evidence="7" id="KW-0539">Nucleus</keyword>
<organism evidence="10">
    <name type="scientific">Blastocystis hominis</name>
    <dbReference type="NCBI Taxonomy" id="12968"/>
    <lineage>
        <taxon>Eukaryota</taxon>
        <taxon>Sar</taxon>
        <taxon>Stramenopiles</taxon>
        <taxon>Bigyra</taxon>
        <taxon>Opalozoa</taxon>
        <taxon>Opalinata</taxon>
        <taxon>Blastocystidae</taxon>
        <taxon>Blastocystis</taxon>
    </lineage>
</organism>
<dbReference type="GeneID" id="24922800"/>
<feature type="domain" description="C2H2-type" evidence="9">
    <location>
        <begin position="23"/>
        <end position="52"/>
    </location>
</feature>